<evidence type="ECO:0000313" key="1">
    <source>
        <dbReference type="EMBL" id="CAA6799668.1"/>
    </source>
</evidence>
<proteinExistence type="predicted"/>
<dbReference type="Pfam" id="PF05159">
    <property type="entry name" value="Capsule_synth"/>
    <property type="match status" value="1"/>
</dbReference>
<accession>A0A6S6RWK1</accession>
<dbReference type="InterPro" id="IPR007833">
    <property type="entry name" value="Capsule_polysaccharide_synth"/>
</dbReference>
<name>A0A6S6RWK1_9BACT</name>
<dbReference type="EMBL" id="CACVAR010000054">
    <property type="protein sequence ID" value="CAA6799668.1"/>
    <property type="molecule type" value="Genomic_DNA"/>
</dbReference>
<dbReference type="CDD" id="cd16439">
    <property type="entry name" value="beta_Kdo_transferase_KpsC_2"/>
    <property type="match status" value="1"/>
</dbReference>
<gene>
    <name evidence="1" type="ORF">HELGO_WM31318</name>
</gene>
<reference evidence="1" key="1">
    <citation type="submission" date="2020-01" db="EMBL/GenBank/DDBJ databases">
        <authorList>
            <person name="Meier V. D."/>
            <person name="Meier V D."/>
        </authorList>
    </citation>
    <scope>NUCLEOTIDE SEQUENCE</scope>
    <source>
        <strain evidence="1">HLG_WM_MAG_03</strain>
    </source>
</reference>
<dbReference type="GO" id="GO:0000271">
    <property type="term" value="P:polysaccharide biosynthetic process"/>
    <property type="evidence" value="ECO:0007669"/>
    <property type="project" value="InterPro"/>
</dbReference>
<sequence length="1187" mass="138586">MMKINKLFKNLKAFIFNVERLLSIPERKKLYIHFRNRINNFYSKKIPNSENYPYQIHDPYLVFEEGKDYEELFFVGENWLENNSSKPIALMIGFNNWKYGFITDYLKEYRTVYTPRKLSLSTSLSLFKLYPKPNVIIVWGYTENHFVRRYSIKKDIPLYRMEDGFIRSALLGASHATPYSLILDKKGLYYNPEMESDLEMILNNFDFQEDKQLLIEAEKCLKLIIDMKVSKYNTPSTKEINKLGIKIKKRIAILGQVDNDAAIRYGNIDNWSTEELIQLARYENPEADIIYRPHPEVYKGYQESKLKLKRIKYFAKISLPEEPLLEFLETIDHVYVINSLSGLEALLRGIKVTTVGAAFYAGWGLTDDRYKFERRDRELSLLELFAGIYLKYPKYLANLENSSMGLLTTCHKIKADAYIASFDINKKLFFNKEFEPLLENDYWGYFLLNNKDDLSLKDEKNMLSSTNFKKYFEGNNSNLFQLTLLYFVAGALQHDESRDLFIQKVRIYIHTMVLNEFLFDLEEYYPGDYLIKHSSWLLKENNEFEIANNMMSQYLKITSKENMSNEELHICQKKEFELNDINQRELIICKGNDTQEDKSFSLNNDDIKNLFEALENYKITLEYDNFINIAKKLLITNNASTLLFTRLCEMATLKMDTNSAIKIAKLIQKLDIYAHNRASVHMELENFDFNLSSKSFEYITDLFTLQLTLNPDRLNRSWAILKKYFAQENYYQFFSSIARLYVKNDIHQAVLYLELNKPLKSIGILKNLIDDGEKSDKLSVEYAKTLFTIGKHDEAKKVITEAISIEATHANYTEYLRQLKAKGKFIEAFRVSKEGLSKKIKLTDEGHLMPIYFGLGKIEEGFKCFHDTALKEKLIHAFGKDKYKSTHSISDIKNTLLIFSSGPAEEMRFASIYNELSKAIGFNNFKLTCDYRLKNILSRSFPQITFVAVKRTRFFTPESPLSNYNRLPSFELCNTLDNSTIKHVKSASQIKLVTELFFHFRKTYNDFSNKKPHLIVDQKRVDYFKKKLPQDAIFVGLSWRSSLTNAMRNIHYLSIEDMLPLFDIPNIYFVNLQYDECQHELDILRNKYNVEIIDFPELDQMNDFDGVAGLMKNLDLVISPFTAVIELAGSIGVKGLLFSNHGESFWRKVDGGNSDVWYDSVKIVSSGEIGNQKAIVMALKKEILKII</sequence>
<protein>
    <submittedName>
        <fullName evidence="1">Capsule polysaccharide biosynthesis protein</fullName>
    </submittedName>
</protein>
<dbReference type="GO" id="GO:0015774">
    <property type="term" value="P:polysaccharide transport"/>
    <property type="evidence" value="ECO:0007669"/>
    <property type="project" value="InterPro"/>
</dbReference>
<organism evidence="1">
    <name type="scientific">uncultured Sulfurovum sp</name>
    <dbReference type="NCBI Taxonomy" id="269237"/>
    <lineage>
        <taxon>Bacteria</taxon>
        <taxon>Pseudomonadati</taxon>
        <taxon>Campylobacterota</taxon>
        <taxon>Epsilonproteobacteria</taxon>
        <taxon>Campylobacterales</taxon>
        <taxon>Sulfurovaceae</taxon>
        <taxon>Sulfurovum</taxon>
        <taxon>environmental samples</taxon>
    </lineage>
</organism>
<dbReference type="AlphaFoldDB" id="A0A6S6RWK1"/>